<organism evidence="2 3">
    <name type="scientific">Mucuna pruriens</name>
    <name type="common">Velvet bean</name>
    <name type="synonym">Dolichos pruriens</name>
    <dbReference type="NCBI Taxonomy" id="157652"/>
    <lineage>
        <taxon>Eukaryota</taxon>
        <taxon>Viridiplantae</taxon>
        <taxon>Streptophyta</taxon>
        <taxon>Embryophyta</taxon>
        <taxon>Tracheophyta</taxon>
        <taxon>Spermatophyta</taxon>
        <taxon>Magnoliopsida</taxon>
        <taxon>eudicotyledons</taxon>
        <taxon>Gunneridae</taxon>
        <taxon>Pentapetalae</taxon>
        <taxon>rosids</taxon>
        <taxon>fabids</taxon>
        <taxon>Fabales</taxon>
        <taxon>Fabaceae</taxon>
        <taxon>Papilionoideae</taxon>
        <taxon>50 kb inversion clade</taxon>
        <taxon>NPAAA clade</taxon>
        <taxon>indigoferoid/millettioid clade</taxon>
        <taxon>Phaseoleae</taxon>
        <taxon>Mucuna</taxon>
    </lineage>
</organism>
<dbReference type="AlphaFoldDB" id="A0A371H6U5"/>
<protein>
    <recommendedName>
        <fullName evidence="1">Reverse transcriptase Ty1/copia-type domain-containing protein</fullName>
    </recommendedName>
</protein>
<dbReference type="STRING" id="157652.A0A371H6U5"/>
<feature type="non-terminal residue" evidence="2">
    <location>
        <position position="1"/>
    </location>
</feature>
<dbReference type="EMBL" id="QJKJ01003439">
    <property type="protein sequence ID" value="RDX98505.1"/>
    <property type="molecule type" value="Genomic_DNA"/>
</dbReference>
<dbReference type="Pfam" id="PF07727">
    <property type="entry name" value="RVT_2"/>
    <property type="match status" value="1"/>
</dbReference>
<comment type="caution">
    <text evidence="2">The sequence shown here is derived from an EMBL/GenBank/DDBJ whole genome shotgun (WGS) entry which is preliminary data.</text>
</comment>
<evidence type="ECO:0000313" key="3">
    <source>
        <dbReference type="Proteomes" id="UP000257109"/>
    </source>
</evidence>
<accession>A0A371H6U5</accession>
<feature type="domain" description="Reverse transcriptase Ty1/copia-type" evidence="1">
    <location>
        <begin position="28"/>
        <end position="94"/>
    </location>
</feature>
<reference evidence="2" key="1">
    <citation type="submission" date="2018-05" db="EMBL/GenBank/DDBJ databases">
        <title>Draft genome of Mucuna pruriens seed.</title>
        <authorList>
            <person name="Nnadi N.E."/>
            <person name="Vos R."/>
            <person name="Hasami M.H."/>
            <person name="Devisetty U.K."/>
            <person name="Aguiy J.C."/>
        </authorList>
    </citation>
    <scope>NUCLEOTIDE SEQUENCE [LARGE SCALE GENOMIC DNA]</scope>
    <source>
        <strain evidence="2">JCA_2017</strain>
    </source>
</reference>
<dbReference type="InterPro" id="IPR013103">
    <property type="entry name" value="RVT_2"/>
</dbReference>
<name>A0A371H6U5_MUCPR</name>
<evidence type="ECO:0000259" key="1">
    <source>
        <dbReference type="Pfam" id="PF07727"/>
    </source>
</evidence>
<keyword evidence="3" id="KW-1185">Reference proteome</keyword>
<dbReference type="Proteomes" id="UP000257109">
    <property type="component" value="Unassembled WGS sequence"/>
</dbReference>
<gene>
    <name evidence="2" type="ORF">CR513_18563</name>
</gene>
<proteinExistence type="predicted"/>
<evidence type="ECO:0000313" key="2">
    <source>
        <dbReference type="EMBL" id="RDX98505.1"/>
    </source>
</evidence>
<sequence length="94" mass="10787">MEGCCFEGDENSREECYFWEKVYLPNEKKHCGSLERFKAHLATKGFTHTYKVNYSKIFSLVAKLNNVQGLLLVAANLVWPLIQLDVKNAFLNGD</sequence>